<dbReference type="EMBL" id="JAHFYH010000026">
    <property type="protein sequence ID" value="KAH0223161.1"/>
    <property type="molecule type" value="Genomic_DNA"/>
</dbReference>
<dbReference type="PANTHER" id="PTHR36578">
    <property type="entry name" value="CHROMOSOME 15, WHOLE GENOME SHOTGUN SEQUENCE"/>
    <property type="match status" value="1"/>
</dbReference>
<dbReference type="PANTHER" id="PTHR36578:SF1">
    <property type="entry name" value="APPLE DOMAIN-CONTAINING PROTEIN"/>
    <property type="match status" value="1"/>
</dbReference>
<protein>
    <submittedName>
        <fullName evidence="2">Uncharacterized protein</fullName>
    </submittedName>
</protein>
<reference evidence="2" key="1">
    <citation type="journal article" date="2021" name="J Fungi (Basel)">
        <title>Virulence traits and population genomics of the black yeast Aureobasidium melanogenum.</title>
        <authorList>
            <person name="Cernosa A."/>
            <person name="Sun X."/>
            <person name="Gostincar C."/>
            <person name="Fang C."/>
            <person name="Gunde-Cimerman N."/>
            <person name="Song Z."/>
        </authorList>
    </citation>
    <scope>NUCLEOTIDE SEQUENCE</scope>
    <source>
        <strain evidence="2">EXF-8016</strain>
    </source>
</reference>
<dbReference type="AlphaFoldDB" id="A0A9P8GJU2"/>
<dbReference type="Proteomes" id="UP000767238">
    <property type="component" value="Unassembled WGS sequence"/>
</dbReference>
<evidence type="ECO:0000256" key="1">
    <source>
        <dbReference type="SAM" id="SignalP"/>
    </source>
</evidence>
<accession>A0A9P8GJU2</accession>
<dbReference type="OrthoDB" id="271448at2759"/>
<gene>
    <name evidence="2" type="ORF">KCV03_g4417</name>
</gene>
<keyword evidence="1" id="KW-0732">Signal</keyword>
<organism evidence="2 3">
    <name type="scientific">Aureobasidium melanogenum</name>
    <name type="common">Aureobasidium pullulans var. melanogenum</name>
    <dbReference type="NCBI Taxonomy" id="46634"/>
    <lineage>
        <taxon>Eukaryota</taxon>
        <taxon>Fungi</taxon>
        <taxon>Dikarya</taxon>
        <taxon>Ascomycota</taxon>
        <taxon>Pezizomycotina</taxon>
        <taxon>Dothideomycetes</taxon>
        <taxon>Dothideomycetidae</taxon>
        <taxon>Dothideales</taxon>
        <taxon>Saccotheciaceae</taxon>
        <taxon>Aureobasidium</taxon>
    </lineage>
</organism>
<comment type="caution">
    <text evidence="2">The sequence shown here is derived from an EMBL/GenBank/DDBJ whole genome shotgun (WGS) entry which is preliminary data.</text>
</comment>
<feature type="signal peptide" evidence="1">
    <location>
        <begin position="1"/>
        <end position="22"/>
    </location>
</feature>
<sequence>MRLTLAIQGFAALAVAMPAARPQEIDVNMVLAAPDPVTYDPAVGATAQVVSYDYTSLIAQATAPATSVASDVAATATAIEKRGAACTSLAPGASGAPTYSPDTPAAFASDPDFSSVASNAPVPTGYTNTFTNANASSSAYGYLGFTTLSTFDTAKCAAKCDAIYGCLSFNLYFERDPSVDPGSGASGCENPPSVTYIKCVFWGGPVSRANANNYGQYRNQFQVLIAGSNGYTNNTIAALAGYSDAIYYGTHAIDAPLDAQGYNTFITSKIFNGPFDARLCGAACDAQTQYAIDNPSADGTPAKKCQFFNTYILNLNDNKHPQGQYCALYTEAWPSKYATSSGSSTSSGKLIVEYSYGYVSTSGSGIDPTKGDKTGAVYQASGEMKSDPAQFSSVFQPFCSSYLSYSAVPAVTITATTTVSPVTTSTAYATSTAPAMRKRDDGDESQYFPGLTTNSTNAVPAVYDSNNNVTWYLPIESIASDDANSTAAPAKRDISTPSVLTKYPATVISSACAMQVSQNTIASTVTVNATTTLAPSTIVTTVVTTVTASASSTSSSAAATTAANLKLRVSSSGTSADSQELEFDSVAAASGYSNVYVNYYTYSTLLHGSAITPGFVLDPSTGYLKDKKYGYIMAVYNSFFPGTGFAYTVMFFPANMVKANGYIPVTCSGSSVLKCSAKNSWGAVLDNVFIHPQLTLTGDVYWSLRLGDDNYIPLLGDAAAQIGFHHHPSQKLASTRSYHEEYDVDLSVILETRLRETLIAKNGRLPMPDRFNIVLDIEKSLQQDEHQTWGFVIYRCTYTSDADWAEFMRRFRMRTEEALEYFERRYLMDVKLVFTVIEDRDMFESASTSTVRERFKRWVMDAPLREQGRGARRSPRYKYCIHVDSTSVHSVLQDSPAQGRHNSTEGFVNLISQDWRLDSDNWDEWDELDPSSNEPNEPIESVQLWDVGWMRSAMNRISNTTEPTNNYFAWPFLSYLTYNSDNDSGFGADTMRTIFNTYNAKANQTPFHTTNRMAVSAGTTVQNLIGRYWARVALADYGNLVAQNHLRYLQPTLDYNNTFAVGNNNIIPLNNLSLSITATVTAQTAYTADLVVQSVNVSVRFGNKYGNIRYIELVSNSGQGGIVKTASTDIADGELAMLVVANTPDKLLMYDATQAATEPASVGVDFTFTVDGATN</sequence>
<name>A0A9P8GJU2_AURME</name>
<evidence type="ECO:0000313" key="3">
    <source>
        <dbReference type="Proteomes" id="UP000767238"/>
    </source>
</evidence>
<evidence type="ECO:0000313" key="2">
    <source>
        <dbReference type="EMBL" id="KAH0223161.1"/>
    </source>
</evidence>
<reference evidence="2" key="2">
    <citation type="submission" date="2021-08" db="EMBL/GenBank/DDBJ databases">
        <authorList>
            <person name="Gostincar C."/>
            <person name="Sun X."/>
            <person name="Song Z."/>
            <person name="Gunde-Cimerman N."/>
        </authorList>
    </citation>
    <scope>NUCLEOTIDE SEQUENCE</scope>
    <source>
        <strain evidence="2">EXF-8016</strain>
    </source>
</reference>
<proteinExistence type="predicted"/>
<feature type="non-terminal residue" evidence="2">
    <location>
        <position position="1175"/>
    </location>
</feature>
<feature type="chain" id="PRO_5040396293" evidence="1">
    <location>
        <begin position="23"/>
        <end position="1175"/>
    </location>
</feature>